<comment type="caution">
    <text evidence="2">The sequence shown here is derived from an EMBL/GenBank/DDBJ whole genome shotgun (WGS) entry which is preliminary data.</text>
</comment>
<dbReference type="EMBL" id="CAJNRE010006695">
    <property type="protein sequence ID" value="CAF2057993.1"/>
    <property type="molecule type" value="Genomic_DNA"/>
</dbReference>
<evidence type="ECO:0000313" key="4">
    <source>
        <dbReference type="EMBL" id="CAF2057993.1"/>
    </source>
</evidence>
<name>A0A815C6R1_9BILA</name>
<dbReference type="OrthoDB" id="9975117at2759"/>
<dbReference type="EMBL" id="CAJOBJ010004450">
    <property type="protein sequence ID" value="CAF4000830.1"/>
    <property type="molecule type" value="Genomic_DNA"/>
</dbReference>
<dbReference type="Proteomes" id="UP000676336">
    <property type="component" value="Unassembled WGS sequence"/>
</dbReference>
<accession>A0A815C6R1</accession>
<gene>
    <name evidence="7" type="ORF">BYL167_LOCUS19211</name>
    <name evidence="3" type="ORF">CJN711_LOCUS26921</name>
    <name evidence="5" type="ORF">GIL414_LOCUS11748</name>
    <name evidence="2" type="ORF">KQP761_LOCUS3724</name>
    <name evidence="4" type="ORF">MBJ925_LOCUS14343</name>
    <name evidence="6" type="ORF">SMN809_LOCUS16979</name>
</gene>
<keyword evidence="1" id="KW-0472">Membrane</keyword>
<evidence type="ECO:0000313" key="2">
    <source>
        <dbReference type="EMBL" id="CAF1279802.1"/>
    </source>
</evidence>
<protein>
    <submittedName>
        <fullName evidence="2">Uncharacterized protein</fullName>
    </submittedName>
</protein>
<dbReference type="EMBL" id="CAJOBI010007741">
    <property type="protein sequence ID" value="CAF4093716.1"/>
    <property type="molecule type" value="Genomic_DNA"/>
</dbReference>
<dbReference type="Proteomes" id="UP000663824">
    <property type="component" value="Unassembled WGS sequence"/>
</dbReference>
<evidence type="ECO:0000313" key="7">
    <source>
        <dbReference type="EMBL" id="CAF4102912.1"/>
    </source>
</evidence>
<dbReference type="Proteomes" id="UP000681720">
    <property type="component" value="Unassembled WGS sequence"/>
</dbReference>
<dbReference type="Proteomes" id="UP000663855">
    <property type="component" value="Unassembled WGS sequence"/>
</dbReference>
<organism evidence="2 8">
    <name type="scientific">Rotaria magnacalcarata</name>
    <dbReference type="NCBI Taxonomy" id="392030"/>
    <lineage>
        <taxon>Eukaryota</taxon>
        <taxon>Metazoa</taxon>
        <taxon>Spiralia</taxon>
        <taxon>Gnathifera</taxon>
        <taxon>Rotifera</taxon>
        <taxon>Eurotatoria</taxon>
        <taxon>Bdelloidea</taxon>
        <taxon>Philodinida</taxon>
        <taxon>Philodinidae</taxon>
        <taxon>Rotaria</taxon>
    </lineage>
</organism>
<dbReference type="Proteomes" id="UP000681967">
    <property type="component" value="Unassembled WGS sequence"/>
</dbReference>
<dbReference type="EMBL" id="CAJOBH010008085">
    <property type="protein sequence ID" value="CAF4102912.1"/>
    <property type="molecule type" value="Genomic_DNA"/>
</dbReference>
<dbReference type="Proteomes" id="UP000663834">
    <property type="component" value="Unassembled WGS sequence"/>
</dbReference>
<evidence type="ECO:0000313" key="5">
    <source>
        <dbReference type="EMBL" id="CAF4000830.1"/>
    </source>
</evidence>
<keyword evidence="1" id="KW-1133">Transmembrane helix</keyword>
<dbReference type="EMBL" id="CAJNOW010000487">
    <property type="protein sequence ID" value="CAF1279802.1"/>
    <property type="molecule type" value="Genomic_DNA"/>
</dbReference>
<feature type="transmembrane region" description="Helical" evidence="1">
    <location>
        <begin position="15"/>
        <end position="35"/>
    </location>
</feature>
<keyword evidence="1" id="KW-0812">Transmembrane</keyword>
<dbReference type="AlphaFoldDB" id="A0A815C6R1"/>
<evidence type="ECO:0000313" key="6">
    <source>
        <dbReference type="EMBL" id="CAF4093716.1"/>
    </source>
</evidence>
<evidence type="ECO:0000313" key="3">
    <source>
        <dbReference type="EMBL" id="CAF1494993.1"/>
    </source>
</evidence>
<dbReference type="EMBL" id="CAJNOV010012717">
    <property type="protein sequence ID" value="CAF1494993.1"/>
    <property type="molecule type" value="Genomic_DNA"/>
</dbReference>
<reference evidence="2" key="1">
    <citation type="submission" date="2021-02" db="EMBL/GenBank/DDBJ databases">
        <authorList>
            <person name="Nowell W R."/>
        </authorList>
    </citation>
    <scope>NUCLEOTIDE SEQUENCE</scope>
</reference>
<evidence type="ECO:0000313" key="8">
    <source>
        <dbReference type="Proteomes" id="UP000663834"/>
    </source>
</evidence>
<proteinExistence type="predicted"/>
<sequence>MKSLLRICSRFRWKISIYISCIFLITYVVPVWYVFGAETMPNHTVQPPSTSRTSILDDLLDRCMLIDTPCVPDIERAMDRYFSKLKRKFSMLLTYHPKIDYEHGRYLLLNDSPEAHIIHGTGSQLMWYLGVLNVAYALNLTLVHLEWTAEHSRDENNSDGEKYWQFADWEIHYAAYHSCPSNSSVKQNKFKYDLFSNRTCDQHHKGKKRFTIKTSFKSLFDNFLVSLQRKNTKSNHEIGFTFYSSRTFTVTSSLMDVGVVFETRWWLQHRKLYSERSAVWSGIPISSNYQLKDYFQYITTNITRYIVFDHVKKKKMVVSSFQPISCSPIDVRNEFLIGVHIRHGDVIKGDAQGRIIWGDLYRYIANSAYIPLLILIVNALPSQLKNRYLITIYSEGVVSDFKDIMMSLKNALPNSRCRLSFFLNGRTSETFNHLLRDDIVINALSTFSMATGIFNSRQLKIGPYYNRARVHGMRNYLNLTLNTNHSQFFITQEKQRLIKQRIQYVWQQKQAQQKTPLPLWLDNYSSNYSEDFMLI</sequence>
<evidence type="ECO:0000256" key="1">
    <source>
        <dbReference type="SAM" id="Phobius"/>
    </source>
</evidence>